<protein>
    <recommendedName>
        <fullName evidence="6">Cytochrome P450</fullName>
    </recommendedName>
</protein>
<comment type="cofactor">
    <cofactor evidence="1">
        <name>heme</name>
        <dbReference type="ChEBI" id="CHEBI:30413"/>
    </cofactor>
</comment>
<feature type="binding site" description="axial binding residue" evidence="1">
    <location>
        <position position="657"/>
    </location>
    <ligand>
        <name>heme</name>
        <dbReference type="ChEBI" id="CHEBI:30413"/>
    </ligand>
    <ligandPart>
        <name>Fe</name>
        <dbReference type="ChEBI" id="CHEBI:18248"/>
    </ligandPart>
</feature>
<comment type="caution">
    <text evidence="4">The sequence shown here is derived from an EMBL/GenBank/DDBJ whole genome shotgun (WGS) entry which is preliminary data.</text>
</comment>
<dbReference type="PRINTS" id="PR00463">
    <property type="entry name" value="EP450I"/>
</dbReference>
<keyword evidence="3" id="KW-1133">Transmembrane helix</keyword>
<dbReference type="InterPro" id="IPR001128">
    <property type="entry name" value="Cyt_P450"/>
</dbReference>
<dbReference type="GO" id="GO:0005506">
    <property type="term" value="F:iron ion binding"/>
    <property type="evidence" value="ECO:0007669"/>
    <property type="project" value="InterPro"/>
</dbReference>
<keyword evidence="1" id="KW-0479">Metal-binding</keyword>
<keyword evidence="3" id="KW-0812">Transmembrane</keyword>
<sequence length="718" mass="79460">MEGLQHTYTWHAVELVRDGFLQLRAELVARLTAAVESFGSASDAGNYDRDPVGFVGMVVLTSTVAFMIVVLFRLCATTSSSSCPSLSQTYDSHSAAAKHQLRSLSALPGPPKRWYNITGNLYQLLFGNKPTPFVMMDWANQYGKTFKLYRGNFPIVTVSSLPQVKDVLIRRFAVFHDRPWQSATSGQALKGIFFARGKHWAGTRFLLMRYLSSQRLKSFVPIMQRAASILVKKLSNVSEHEKVELGMWLRSLALDVVGEATFGIPFLTQEGHVSEHTPLLEALVRDIRNFVKPDSTRLLTIFTRNMNLVFGFHKLMSCIPGTTEYGRARTLRFILNECAKIVALRRAKKDSGTAEIADGHHEDLLSYMIRNGINDPHSPGENRLRPLSDIELMVLVREILLAGTDTSSNTIMFIIALLEKHPRVKAKVLAEIDDWFEKQASLAATAVDAGADADANADTDADADADANVDAYAEADANADDDADADAKQYDHDGGVMKTESGRSHGRKTSVGGEDMALAMQLTYRDILSEFPYLDQVIHETIRLYPIASFIPRDCIQDTEIEGHFLPKGSSVFCNIYSIHRDPSIFPDPETFQPERFCRRPNPSSSSLESKSTDSPFRDSPAAAEQPDIDHKAPDFGGMGAADGAPLLGFGIGPRRCPGQGFAMLEMKIVLIRLLRSFDFTLLADDAHDTMLDVRADVTVNLKSGLPVAVRHRHGRHG</sequence>
<keyword evidence="1" id="KW-0349">Heme</keyword>
<evidence type="ECO:0000313" key="4">
    <source>
        <dbReference type="EMBL" id="GBG70029.1"/>
    </source>
</evidence>
<dbReference type="Pfam" id="PF00067">
    <property type="entry name" value="p450"/>
    <property type="match status" value="2"/>
</dbReference>
<dbReference type="InterPro" id="IPR002401">
    <property type="entry name" value="Cyt_P450_E_grp-I"/>
</dbReference>
<dbReference type="EMBL" id="BFEA01000124">
    <property type="protein sequence ID" value="GBG70029.1"/>
    <property type="molecule type" value="Genomic_DNA"/>
</dbReference>
<evidence type="ECO:0000256" key="3">
    <source>
        <dbReference type="SAM" id="Phobius"/>
    </source>
</evidence>
<evidence type="ECO:0008006" key="6">
    <source>
        <dbReference type="Google" id="ProtNLM"/>
    </source>
</evidence>
<evidence type="ECO:0000256" key="1">
    <source>
        <dbReference type="PIRSR" id="PIRSR602401-1"/>
    </source>
</evidence>
<dbReference type="Gene3D" id="1.10.630.10">
    <property type="entry name" value="Cytochrome P450"/>
    <property type="match status" value="2"/>
</dbReference>
<dbReference type="STRING" id="69332.A0A388KJ16"/>
<proteinExistence type="predicted"/>
<feature type="compositionally biased region" description="Basic and acidic residues" evidence="2">
    <location>
        <begin position="485"/>
        <end position="503"/>
    </location>
</feature>
<dbReference type="SUPFAM" id="SSF48264">
    <property type="entry name" value="Cytochrome P450"/>
    <property type="match status" value="1"/>
</dbReference>
<accession>A0A388KJ16</accession>
<dbReference type="OMA" id="QCKRRHP"/>
<dbReference type="Proteomes" id="UP000265515">
    <property type="component" value="Unassembled WGS sequence"/>
</dbReference>
<organism evidence="4 5">
    <name type="scientific">Chara braunii</name>
    <name type="common">Braun's stonewort</name>
    <dbReference type="NCBI Taxonomy" id="69332"/>
    <lineage>
        <taxon>Eukaryota</taxon>
        <taxon>Viridiplantae</taxon>
        <taxon>Streptophyta</taxon>
        <taxon>Charophyceae</taxon>
        <taxon>Charales</taxon>
        <taxon>Characeae</taxon>
        <taxon>Chara</taxon>
    </lineage>
</organism>
<gene>
    <name evidence="4" type="ORF">CBR_g4856</name>
</gene>
<dbReference type="InterPro" id="IPR036396">
    <property type="entry name" value="Cyt_P450_sf"/>
</dbReference>
<dbReference type="PANTHER" id="PTHR24301:SF2">
    <property type="entry name" value="THROMBOXANE-A SYNTHASE"/>
    <property type="match status" value="1"/>
</dbReference>
<feature type="compositionally biased region" description="Low complexity" evidence="2">
    <location>
        <begin position="604"/>
        <end position="615"/>
    </location>
</feature>
<evidence type="ECO:0000256" key="2">
    <source>
        <dbReference type="SAM" id="MobiDB-lite"/>
    </source>
</evidence>
<dbReference type="GO" id="GO:0020037">
    <property type="term" value="F:heme binding"/>
    <property type="evidence" value="ECO:0007669"/>
    <property type="project" value="InterPro"/>
</dbReference>
<dbReference type="AlphaFoldDB" id="A0A388KJ16"/>
<dbReference type="GO" id="GO:0004497">
    <property type="term" value="F:monooxygenase activity"/>
    <property type="evidence" value="ECO:0007669"/>
    <property type="project" value="InterPro"/>
</dbReference>
<feature type="transmembrane region" description="Helical" evidence="3">
    <location>
        <begin position="52"/>
        <end position="74"/>
    </location>
</feature>
<dbReference type="PROSITE" id="PS00086">
    <property type="entry name" value="CYTOCHROME_P450"/>
    <property type="match status" value="1"/>
</dbReference>
<dbReference type="GO" id="GO:0016705">
    <property type="term" value="F:oxidoreductase activity, acting on paired donors, with incorporation or reduction of molecular oxygen"/>
    <property type="evidence" value="ECO:0007669"/>
    <property type="project" value="InterPro"/>
</dbReference>
<feature type="region of interest" description="Disordered" evidence="2">
    <location>
        <begin position="475"/>
        <end position="510"/>
    </location>
</feature>
<reference evidence="4 5" key="1">
    <citation type="journal article" date="2018" name="Cell">
        <title>The Chara Genome: Secondary Complexity and Implications for Plant Terrestrialization.</title>
        <authorList>
            <person name="Nishiyama T."/>
            <person name="Sakayama H."/>
            <person name="Vries J.D."/>
            <person name="Buschmann H."/>
            <person name="Saint-Marcoux D."/>
            <person name="Ullrich K.K."/>
            <person name="Haas F.B."/>
            <person name="Vanderstraeten L."/>
            <person name="Becker D."/>
            <person name="Lang D."/>
            <person name="Vosolsobe S."/>
            <person name="Rombauts S."/>
            <person name="Wilhelmsson P.K.I."/>
            <person name="Janitza P."/>
            <person name="Kern R."/>
            <person name="Heyl A."/>
            <person name="Rumpler F."/>
            <person name="Villalobos L.I.A.C."/>
            <person name="Clay J.M."/>
            <person name="Skokan R."/>
            <person name="Toyoda A."/>
            <person name="Suzuki Y."/>
            <person name="Kagoshima H."/>
            <person name="Schijlen E."/>
            <person name="Tajeshwar N."/>
            <person name="Catarino B."/>
            <person name="Hetherington A.J."/>
            <person name="Saltykova A."/>
            <person name="Bonnot C."/>
            <person name="Breuninger H."/>
            <person name="Symeonidi A."/>
            <person name="Radhakrishnan G.V."/>
            <person name="Van Nieuwerburgh F."/>
            <person name="Deforce D."/>
            <person name="Chang C."/>
            <person name="Karol K.G."/>
            <person name="Hedrich R."/>
            <person name="Ulvskov P."/>
            <person name="Glockner G."/>
            <person name="Delwiche C.F."/>
            <person name="Petrasek J."/>
            <person name="Van de Peer Y."/>
            <person name="Friml J."/>
            <person name="Beilby M."/>
            <person name="Dolan L."/>
            <person name="Kohara Y."/>
            <person name="Sugano S."/>
            <person name="Fujiyama A."/>
            <person name="Delaux P.-M."/>
            <person name="Quint M."/>
            <person name="TheiBen G."/>
            <person name="Hagemann M."/>
            <person name="Harholt J."/>
            <person name="Dunand C."/>
            <person name="Zachgo S."/>
            <person name="Langdale J."/>
            <person name="Maumus F."/>
            <person name="Straeten D.V.D."/>
            <person name="Gould S.B."/>
            <person name="Rensing S.A."/>
        </authorList>
    </citation>
    <scope>NUCLEOTIDE SEQUENCE [LARGE SCALE GENOMIC DNA]</scope>
    <source>
        <strain evidence="4 5">S276</strain>
    </source>
</reference>
<keyword evidence="1" id="KW-0408">Iron</keyword>
<dbReference type="PRINTS" id="PR00385">
    <property type="entry name" value="P450"/>
</dbReference>
<dbReference type="Gramene" id="GBG70029">
    <property type="protein sequence ID" value="GBG70029"/>
    <property type="gene ID" value="CBR_g4856"/>
</dbReference>
<dbReference type="OrthoDB" id="2789670at2759"/>
<name>A0A388KJ16_CHABU</name>
<feature type="region of interest" description="Disordered" evidence="2">
    <location>
        <begin position="590"/>
        <end position="629"/>
    </location>
</feature>
<evidence type="ECO:0000313" key="5">
    <source>
        <dbReference type="Proteomes" id="UP000265515"/>
    </source>
</evidence>
<dbReference type="InterPro" id="IPR017972">
    <property type="entry name" value="Cyt_P450_CS"/>
</dbReference>
<keyword evidence="5" id="KW-1185">Reference proteome</keyword>
<keyword evidence="3" id="KW-0472">Membrane</keyword>
<dbReference type="PANTHER" id="PTHR24301">
    <property type="entry name" value="THROMBOXANE-A SYNTHASE"/>
    <property type="match status" value="1"/>
</dbReference>